<dbReference type="EMBL" id="JAOPGA020001662">
    <property type="protein sequence ID" value="KAL0490313.1"/>
    <property type="molecule type" value="Genomic_DNA"/>
</dbReference>
<dbReference type="InterPro" id="IPR036971">
    <property type="entry name" value="PDEase_catalytic_dom_sf"/>
</dbReference>
<reference evidence="6 7" key="1">
    <citation type="submission" date="2024-03" db="EMBL/GenBank/DDBJ databases">
        <title>The Acrasis kona genome and developmental transcriptomes reveal deep origins of eukaryotic multicellular pathways.</title>
        <authorList>
            <person name="Sheikh S."/>
            <person name="Fu C.-J."/>
            <person name="Brown M.W."/>
            <person name="Baldauf S.L."/>
        </authorList>
    </citation>
    <scope>NUCLEOTIDE SEQUENCE [LARGE SCALE GENOMIC DNA]</scope>
    <source>
        <strain evidence="6 7">ATCC MYA-3509</strain>
    </source>
</reference>
<dbReference type="PROSITE" id="PS00126">
    <property type="entry name" value="PDEASE_I_1"/>
    <property type="match status" value="1"/>
</dbReference>
<proteinExistence type="predicted"/>
<dbReference type="PROSITE" id="PS51845">
    <property type="entry name" value="PDEASE_I_2"/>
    <property type="match status" value="1"/>
</dbReference>
<dbReference type="PANTHER" id="PTHR11347">
    <property type="entry name" value="CYCLIC NUCLEOTIDE PHOSPHODIESTERASE"/>
    <property type="match status" value="1"/>
</dbReference>
<keyword evidence="1 4" id="KW-0479">Metal-binding</keyword>
<name>A0AAW2ZMY4_9EUKA</name>
<comment type="caution">
    <text evidence="6">The sequence shown here is derived from an EMBL/GenBank/DDBJ whole genome shotgun (WGS) entry which is preliminary data.</text>
</comment>
<feature type="binding site" evidence="4">
    <location>
        <position position="258"/>
    </location>
    <ligand>
        <name>Zn(2+)</name>
        <dbReference type="ChEBI" id="CHEBI:29105"/>
        <label>1</label>
    </ligand>
</feature>
<protein>
    <recommendedName>
        <fullName evidence="5">PDEase domain-containing protein</fullName>
    </recommendedName>
</protein>
<feature type="domain" description="PDEase" evidence="5">
    <location>
        <begin position="29"/>
        <end position="288"/>
    </location>
</feature>
<dbReference type="Gene3D" id="1.10.1300.10">
    <property type="entry name" value="3'5'-cyclic nucleotide phosphodiesterase, catalytic domain"/>
    <property type="match status" value="1"/>
</dbReference>
<feature type="active site" description="Proton donor" evidence="3">
    <location>
        <position position="107"/>
    </location>
</feature>
<dbReference type="SUPFAM" id="SSF109604">
    <property type="entry name" value="HD-domain/PDEase-like"/>
    <property type="match status" value="1"/>
</dbReference>
<evidence type="ECO:0000256" key="3">
    <source>
        <dbReference type="PIRSR" id="PIRSR623088-1"/>
    </source>
</evidence>
<dbReference type="InterPro" id="IPR002073">
    <property type="entry name" value="PDEase_catalytic_dom"/>
</dbReference>
<dbReference type="InterPro" id="IPR023174">
    <property type="entry name" value="PDEase_CS"/>
</dbReference>
<accession>A0AAW2ZMY4</accession>
<feature type="binding site" evidence="4">
    <location>
        <position position="148"/>
    </location>
    <ligand>
        <name>Zn(2+)</name>
        <dbReference type="ChEBI" id="CHEBI:29105"/>
        <label>1</label>
    </ligand>
</feature>
<evidence type="ECO:0000259" key="5">
    <source>
        <dbReference type="PROSITE" id="PS51845"/>
    </source>
</evidence>
<keyword evidence="7" id="KW-1185">Reference proteome</keyword>
<dbReference type="GO" id="GO:0007165">
    <property type="term" value="P:signal transduction"/>
    <property type="evidence" value="ECO:0007669"/>
    <property type="project" value="InterPro"/>
</dbReference>
<dbReference type="GO" id="GO:0004114">
    <property type="term" value="F:3',5'-cyclic-nucleotide phosphodiesterase activity"/>
    <property type="evidence" value="ECO:0007669"/>
    <property type="project" value="InterPro"/>
</dbReference>
<evidence type="ECO:0000256" key="2">
    <source>
        <dbReference type="ARBA" id="ARBA00022801"/>
    </source>
</evidence>
<sequence>MPSLAIKRWSKIKAYAKAIKFANVLKPQTFDINVHISDDIMTFMNNIDTLEWNVFDLQELTGGRALYYTALYLINRHNLINKLNLNSTKLMEFLNAIEKGYKPNPYHNSTHGCDVMQTVHHMLLKGTGFQYLSDIDLLAAIIASACHDYAHPGVSNLFERLTESERAVRFNDQSILENFHCSETFMLLYLPQYNFMDNVPKEDKRQFRDLVISMILATDIGRHFALLDHLRKGIAKAFDGRDRENVVDMLRMIIKCADVGNPAKPRDISEKWSHMVQEEFFAQGDMEK</sequence>
<dbReference type="AlphaFoldDB" id="A0AAW2ZMY4"/>
<gene>
    <name evidence="6" type="ORF">AKO1_009465</name>
</gene>
<feature type="binding site" evidence="4">
    <location>
        <position position="148"/>
    </location>
    <ligand>
        <name>Zn(2+)</name>
        <dbReference type="ChEBI" id="CHEBI:29105"/>
        <label>2</label>
    </ligand>
</feature>
<evidence type="ECO:0000256" key="4">
    <source>
        <dbReference type="PIRSR" id="PIRSR623088-3"/>
    </source>
</evidence>
<dbReference type="GO" id="GO:0046872">
    <property type="term" value="F:metal ion binding"/>
    <property type="evidence" value="ECO:0007669"/>
    <property type="project" value="UniProtKB-KW"/>
</dbReference>
<dbReference type="InterPro" id="IPR003607">
    <property type="entry name" value="HD/PDEase_dom"/>
</dbReference>
<evidence type="ECO:0000313" key="6">
    <source>
        <dbReference type="EMBL" id="KAL0490313.1"/>
    </source>
</evidence>
<feature type="binding site" evidence="4">
    <location>
        <position position="111"/>
    </location>
    <ligand>
        <name>Zn(2+)</name>
        <dbReference type="ChEBI" id="CHEBI:29105"/>
        <label>1</label>
    </ligand>
</feature>
<dbReference type="InterPro" id="IPR023088">
    <property type="entry name" value="PDEase"/>
</dbReference>
<evidence type="ECO:0000256" key="1">
    <source>
        <dbReference type="ARBA" id="ARBA00022723"/>
    </source>
</evidence>
<keyword evidence="2" id="KW-0378">Hydrolase</keyword>
<dbReference type="SMART" id="SM00471">
    <property type="entry name" value="HDc"/>
    <property type="match status" value="1"/>
</dbReference>
<dbReference type="Pfam" id="PF00233">
    <property type="entry name" value="PDEase_I"/>
    <property type="match status" value="1"/>
</dbReference>
<organism evidence="6 7">
    <name type="scientific">Acrasis kona</name>
    <dbReference type="NCBI Taxonomy" id="1008807"/>
    <lineage>
        <taxon>Eukaryota</taxon>
        <taxon>Discoba</taxon>
        <taxon>Heterolobosea</taxon>
        <taxon>Tetramitia</taxon>
        <taxon>Eutetramitia</taxon>
        <taxon>Acrasidae</taxon>
        <taxon>Acrasis</taxon>
    </lineage>
</organism>
<evidence type="ECO:0000313" key="7">
    <source>
        <dbReference type="Proteomes" id="UP001431209"/>
    </source>
</evidence>
<dbReference type="PRINTS" id="PR00387">
    <property type="entry name" value="PDIESTERASE1"/>
</dbReference>
<feature type="binding site" evidence="4">
    <location>
        <position position="147"/>
    </location>
    <ligand>
        <name>Zn(2+)</name>
        <dbReference type="ChEBI" id="CHEBI:29105"/>
        <label>1</label>
    </ligand>
</feature>
<dbReference type="Proteomes" id="UP001431209">
    <property type="component" value="Unassembled WGS sequence"/>
</dbReference>